<dbReference type="SUPFAM" id="SSF56112">
    <property type="entry name" value="Protein kinase-like (PK-like)"/>
    <property type="match status" value="1"/>
</dbReference>
<dbReference type="InterPro" id="IPR050823">
    <property type="entry name" value="Plant_Ser_Thr_Prot_Kinase"/>
</dbReference>
<dbReference type="InterPro" id="IPR000719">
    <property type="entry name" value="Prot_kinase_dom"/>
</dbReference>
<keyword evidence="2" id="KW-1003">Cell membrane</keyword>
<accession>A0A8J4VJT3</accession>
<dbReference type="Proteomes" id="UP000737018">
    <property type="component" value="Unassembled WGS sequence"/>
</dbReference>
<dbReference type="InterPro" id="IPR020635">
    <property type="entry name" value="Tyr_kinase_cat_dom"/>
</dbReference>
<comment type="subcellular location">
    <subcellularLocation>
        <location evidence="1">Cell membrane</location>
    </subcellularLocation>
</comment>
<dbReference type="InterPro" id="IPR001245">
    <property type="entry name" value="Ser-Thr/Tyr_kinase_cat_dom"/>
</dbReference>
<comment type="caution">
    <text evidence="4">The sequence shown here is derived from an EMBL/GenBank/DDBJ whole genome shotgun (WGS) entry which is preliminary data.</text>
</comment>
<dbReference type="AlphaFoldDB" id="A0A8J4VJT3"/>
<feature type="domain" description="Protein kinase" evidence="3">
    <location>
        <begin position="1"/>
        <end position="170"/>
    </location>
</feature>
<evidence type="ECO:0000313" key="4">
    <source>
        <dbReference type="EMBL" id="KAF3959425.1"/>
    </source>
</evidence>
<dbReference type="PROSITE" id="PS50011">
    <property type="entry name" value="PROTEIN_KINASE_DOM"/>
    <property type="match status" value="1"/>
</dbReference>
<evidence type="ECO:0000259" key="3">
    <source>
        <dbReference type="PROSITE" id="PS50011"/>
    </source>
</evidence>
<dbReference type="Gene3D" id="1.10.510.10">
    <property type="entry name" value="Transferase(Phosphotransferase) domain 1"/>
    <property type="match status" value="1"/>
</dbReference>
<sequence>MNVNTKPGGGYAVAVKRLRMKGTQGNNEWLNELKFLAKLNHPNVVKLIGYCSEREHRILVYEYMIGGSLEAHLLKAKKYSNGLEGNLVQWAKPNLSNKLDIRGVIGQRIGENFPREEAQEFARIILQLLSTDPTGRPEMREVVANLDRLENYARGGAIITNFPGTEGSHI</sequence>
<dbReference type="GO" id="GO:0004713">
    <property type="term" value="F:protein tyrosine kinase activity"/>
    <property type="evidence" value="ECO:0007669"/>
    <property type="project" value="InterPro"/>
</dbReference>
<proteinExistence type="predicted"/>
<evidence type="ECO:0000256" key="1">
    <source>
        <dbReference type="ARBA" id="ARBA00004236"/>
    </source>
</evidence>
<dbReference type="OrthoDB" id="1667523at2759"/>
<dbReference type="EMBL" id="JRKL02002333">
    <property type="protein sequence ID" value="KAF3959425.1"/>
    <property type="molecule type" value="Genomic_DNA"/>
</dbReference>
<keyword evidence="5" id="KW-1185">Reference proteome</keyword>
<dbReference type="GO" id="GO:0005524">
    <property type="term" value="F:ATP binding"/>
    <property type="evidence" value="ECO:0007669"/>
    <property type="project" value="InterPro"/>
</dbReference>
<dbReference type="SMART" id="SM00219">
    <property type="entry name" value="TyrKc"/>
    <property type="match status" value="1"/>
</dbReference>
<dbReference type="Gene3D" id="3.30.200.20">
    <property type="entry name" value="Phosphorylase Kinase, domain 1"/>
    <property type="match status" value="1"/>
</dbReference>
<organism evidence="4 5">
    <name type="scientific">Castanea mollissima</name>
    <name type="common">Chinese chestnut</name>
    <dbReference type="NCBI Taxonomy" id="60419"/>
    <lineage>
        <taxon>Eukaryota</taxon>
        <taxon>Viridiplantae</taxon>
        <taxon>Streptophyta</taxon>
        <taxon>Embryophyta</taxon>
        <taxon>Tracheophyta</taxon>
        <taxon>Spermatophyta</taxon>
        <taxon>Magnoliopsida</taxon>
        <taxon>eudicotyledons</taxon>
        <taxon>Gunneridae</taxon>
        <taxon>Pentapetalae</taxon>
        <taxon>rosids</taxon>
        <taxon>fabids</taxon>
        <taxon>Fagales</taxon>
        <taxon>Fagaceae</taxon>
        <taxon>Castanea</taxon>
    </lineage>
</organism>
<reference evidence="4" key="1">
    <citation type="submission" date="2020-03" db="EMBL/GenBank/DDBJ databases">
        <title>Castanea mollissima Vanexum genome sequencing.</title>
        <authorList>
            <person name="Staton M."/>
        </authorList>
    </citation>
    <scope>NUCLEOTIDE SEQUENCE</scope>
    <source>
        <tissue evidence="4">Leaf</tissue>
    </source>
</reference>
<evidence type="ECO:0000313" key="5">
    <source>
        <dbReference type="Proteomes" id="UP000737018"/>
    </source>
</evidence>
<gene>
    <name evidence="4" type="ORF">CMV_015757</name>
</gene>
<dbReference type="InterPro" id="IPR011009">
    <property type="entry name" value="Kinase-like_dom_sf"/>
</dbReference>
<name>A0A8J4VJT3_9ROSI</name>
<dbReference type="PANTHER" id="PTHR45621">
    <property type="entry name" value="OS01G0588500 PROTEIN-RELATED"/>
    <property type="match status" value="1"/>
</dbReference>
<dbReference type="Pfam" id="PF07714">
    <property type="entry name" value="PK_Tyr_Ser-Thr"/>
    <property type="match status" value="1"/>
</dbReference>
<protein>
    <recommendedName>
        <fullName evidence="3">Protein kinase domain-containing protein</fullName>
    </recommendedName>
</protein>
<dbReference type="GO" id="GO:0005886">
    <property type="term" value="C:plasma membrane"/>
    <property type="evidence" value="ECO:0007669"/>
    <property type="project" value="UniProtKB-SubCell"/>
</dbReference>
<evidence type="ECO:0000256" key="2">
    <source>
        <dbReference type="ARBA" id="ARBA00022475"/>
    </source>
</evidence>
<keyword evidence="2" id="KW-0472">Membrane</keyword>